<evidence type="ECO:0000313" key="3">
    <source>
        <dbReference type="Proteomes" id="UP000257109"/>
    </source>
</evidence>
<dbReference type="InterPro" id="IPR012337">
    <property type="entry name" value="RNaseH-like_sf"/>
</dbReference>
<dbReference type="PROSITE" id="PS50994">
    <property type="entry name" value="INTEGRASE"/>
    <property type="match status" value="1"/>
</dbReference>
<dbReference type="Proteomes" id="UP000257109">
    <property type="component" value="Unassembled WGS sequence"/>
</dbReference>
<evidence type="ECO:0000259" key="1">
    <source>
        <dbReference type="PROSITE" id="PS50994"/>
    </source>
</evidence>
<gene>
    <name evidence="2" type="ORF">CR513_19126</name>
</gene>
<dbReference type="EMBL" id="QJKJ01003527">
    <property type="protein sequence ID" value="RDX98019.1"/>
    <property type="molecule type" value="Genomic_DNA"/>
</dbReference>
<keyword evidence="3" id="KW-1185">Reference proteome</keyword>
<dbReference type="InterPro" id="IPR036397">
    <property type="entry name" value="RNaseH_sf"/>
</dbReference>
<evidence type="ECO:0000313" key="2">
    <source>
        <dbReference type="EMBL" id="RDX98019.1"/>
    </source>
</evidence>
<proteinExistence type="predicted"/>
<dbReference type="PANTHER" id="PTHR42648:SF31">
    <property type="entry name" value="RNA-DIRECTED DNA POLYMERASE"/>
    <property type="match status" value="1"/>
</dbReference>
<sequence length="228" mass="25849">MVAKFESSQELTTGRTIGVAKEYGGLYYLQHTKIDNSTKFVNLTFSKFLKDNGVVHKLMCVNIPQQNGVVETKNHHLLEVARTILFQMSVPNVYWREAILAATYLINSSPPLQRENYIKVDPVIELESIIESLSFLAQDVQVQEVTKPILVPQQLFELEVSIPKNPIEDVIDDMPISLRKGKQSLSFLAQDVQVQEVTKPILVPQQVQLFELEIKDPLPDVVCFGEEI</sequence>
<dbReference type="GO" id="GO:0015074">
    <property type="term" value="P:DNA integration"/>
    <property type="evidence" value="ECO:0007669"/>
    <property type="project" value="InterPro"/>
</dbReference>
<dbReference type="GO" id="GO:0003676">
    <property type="term" value="F:nucleic acid binding"/>
    <property type="evidence" value="ECO:0007669"/>
    <property type="project" value="InterPro"/>
</dbReference>
<dbReference type="STRING" id="157652.A0A371H5F4"/>
<name>A0A371H5F4_MUCPR</name>
<dbReference type="AlphaFoldDB" id="A0A371H5F4"/>
<dbReference type="OrthoDB" id="2663223at2759"/>
<feature type="non-terminal residue" evidence="2">
    <location>
        <position position="1"/>
    </location>
</feature>
<dbReference type="Gene3D" id="3.30.420.10">
    <property type="entry name" value="Ribonuclease H-like superfamily/Ribonuclease H"/>
    <property type="match status" value="1"/>
</dbReference>
<dbReference type="SUPFAM" id="SSF53098">
    <property type="entry name" value="Ribonuclease H-like"/>
    <property type="match status" value="1"/>
</dbReference>
<feature type="domain" description="Integrase catalytic" evidence="1">
    <location>
        <begin position="1"/>
        <end position="130"/>
    </location>
</feature>
<comment type="caution">
    <text evidence="2">The sequence shown here is derived from an EMBL/GenBank/DDBJ whole genome shotgun (WGS) entry which is preliminary data.</text>
</comment>
<dbReference type="PANTHER" id="PTHR42648">
    <property type="entry name" value="TRANSPOSASE, PUTATIVE-RELATED"/>
    <property type="match status" value="1"/>
</dbReference>
<dbReference type="InterPro" id="IPR039537">
    <property type="entry name" value="Retrotran_Ty1/copia-like"/>
</dbReference>
<protein>
    <recommendedName>
        <fullName evidence="1">Integrase catalytic domain-containing protein</fullName>
    </recommendedName>
</protein>
<reference evidence="2" key="1">
    <citation type="submission" date="2018-05" db="EMBL/GenBank/DDBJ databases">
        <title>Draft genome of Mucuna pruriens seed.</title>
        <authorList>
            <person name="Nnadi N.E."/>
            <person name="Vos R."/>
            <person name="Hasami M.H."/>
            <person name="Devisetty U.K."/>
            <person name="Aguiy J.C."/>
        </authorList>
    </citation>
    <scope>NUCLEOTIDE SEQUENCE [LARGE SCALE GENOMIC DNA]</scope>
    <source>
        <strain evidence="2">JCA_2017</strain>
    </source>
</reference>
<accession>A0A371H5F4</accession>
<organism evidence="2 3">
    <name type="scientific">Mucuna pruriens</name>
    <name type="common">Velvet bean</name>
    <name type="synonym">Dolichos pruriens</name>
    <dbReference type="NCBI Taxonomy" id="157652"/>
    <lineage>
        <taxon>Eukaryota</taxon>
        <taxon>Viridiplantae</taxon>
        <taxon>Streptophyta</taxon>
        <taxon>Embryophyta</taxon>
        <taxon>Tracheophyta</taxon>
        <taxon>Spermatophyta</taxon>
        <taxon>Magnoliopsida</taxon>
        <taxon>eudicotyledons</taxon>
        <taxon>Gunneridae</taxon>
        <taxon>Pentapetalae</taxon>
        <taxon>rosids</taxon>
        <taxon>fabids</taxon>
        <taxon>Fabales</taxon>
        <taxon>Fabaceae</taxon>
        <taxon>Papilionoideae</taxon>
        <taxon>50 kb inversion clade</taxon>
        <taxon>NPAAA clade</taxon>
        <taxon>indigoferoid/millettioid clade</taxon>
        <taxon>Phaseoleae</taxon>
        <taxon>Mucuna</taxon>
    </lineage>
</organism>
<dbReference type="InterPro" id="IPR001584">
    <property type="entry name" value="Integrase_cat-core"/>
</dbReference>